<feature type="region of interest" description="Disordered" evidence="1">
    <location>
        <begin position="63"/>
        <end position="86"/>
    </location>
</feature>
<gene>
    <name evidence="2" type="ORF">THRCLA_22988</name>
</gene>
<sequence>MHVRDNTVREHYRAPYGQSLPTPASVDSIVCCYCLVINSHTVDECRRYEKSCESKTWRRKYPWLPQASATRPSKRPKTTHNAHNDN</sequence>
<dbReference type="AlphaFoldDB" id="A0A1V9YJT8"/>
<dbReference type="Proteomes" id="UP000243217">
    <property type="component" value="Unassembled WGS sequence"/>
</dbReference>
<evidence type="ECO:0000313" key="2">
    <source>
        <dbReference type="EMBL" id="OQR85994.1"/>
    </source>
</evidence>
<protein>
    <submittedName>
        <fullName evidence="2">Uncharacterized protein</fullName>
    </submittedName>
</protein>
<name>A0A1V9YJT8_9STRA</name>
<proteinExistence type="predicted"/>
<dbReference type="EMBL" id="JNBS01003583">
    <property type="protein sequence ID" value="OQR85994.1"/>
    <property type="molecule type" value="Genomic_DNA"/>
</dbReference>
<reference evidence="2 3" key="1">
    <citation type="journal article" date="2014" name="Genome Biol. Evol.">
        <title>The secreted proteins of Achlya hypogyna and Thraustotheca clavata identify the ancestral oomycete secretome and reveal gene acquisitions by horizontal gene transfer.</title>
        <authorList>
            <person name="Misner I."/>
            <person name="Blouin N."/>
            <person name="Leonard G."/>
            <person name="Richards T.A."/>
            <person name="Lane C.E."/>
        </authorList>
    </citation>
    <scope>NUCLEOTIDE SEQUENCE [LARGE SCALE GENOMIC DNA]</scope>
    <source>
        <strain evidence="2 3">ATCC 34112</strain>
    </source>
</reference>
<keyword evidence="3" id="KW-1185">Reference proteome</keyword>
<comment type="caution">
    <text evidence="2">The sequence shown here is derived from an EMBL/GenBank/DDBJ whole genome shotgun (WGS) entry which is preliminary data.</text>
</comment>
<evidence type="ECO:0000313" key="3">
    <source>
        <dbReference type="Proteomes" id="UP000243217"/>
    </source>
</evidence>
<evidence type="ECO:0000256" key="1">
    <source>
        <dbReference type="SAM" id="MobiDB-lite"/>
    </source>
</evidence>
<accession>A0A1V9YJT8</accession>
<organism evidence="2 3">
    <name type="scientific">Thraustotheca clavata</name>
    <dbReference type="NCBI Taxonomy" id="74557"/>
    <lineage>
        <taxon>Eukaryota</taxon>
        <taxon>Sar</taxon>
        <taxon>Stramenopiles</taxon>
        <taxon>Oomycota</taxon>
        <taxon>Saprolegniomycetes</taxon>
        <taxon>Saprolegniales</taxon>
        <taxon>Achlyaceae</taxon>
        <taxon>Thraustotheca</taxon>
    </lineage>
</organism>